<gene>
    <name evidence="4" type="ORF">O6P43_018487</name>
</gene>
<dbReference type="PANTHER" id="PTHR46086">
    <property type="entry name" value="ALPHA/BETA-HYDROLASES SUPERFAMILY PROTEIN"/>
    <property type="match status" value="1"/>
</dbReference>
<dbReference type="PANTHER" id="PTHR46086:SF3">
    <property type="entry name" value="TRIACYLGLYCEROL LIPASE OBL1"/>
    <property type="match status" value="1"/>
</dbReference>
<dbReference type="Proteomes" id="UP001163823">
    <property type="component" value="Chromosome 7"/>
</dbReference>
<keyword evidence="5" id="KW-1185">Reference proteome</keyword>
<name>A0AAD7LU03_QUISA</name>
<dbReference type="InterPro" id="IPR044819">
    <property type="entry name" value="OBL-like"/>
</dbReference>
<protein>
    <submittedName>
        <fullName evidence="4">Lipase</fullName>
    </submittedName>
</protein>
<evidence type="ECO:0000256" key="2">
    <source>
        <dbReference type="SAM" id="MobiDB-lite"/>
    </source>
</evidence>
<accession>A0AAD7LU03</accession>
<reference evidence="4" key="1">
    <citation type="journal article" date="2023" name="Science">
        <title>Elucidation of the pathway for biosynthesis of saponin adjuvants from the soapbark tree.</title>
        <authorList>
            <person name="Reed J."/>
            <person name="Orme A."/>
            <person name="El-Demerdash A."/>
            <person name="Owen C."/>
            <person name="Martin L.B.B."/>
            <person name="Misra R.C."/>
            <person name="Kikuchi S."/>
            <person name="Rejzek M."/>
            <person name="Martin A.C."/>
            <person name="Harkess A."/>
            <person name="Leebens-Mack J."/>
            <person name="Louveau T."/>
            <person name="Stephenson M.J."/>
            <person name="Osbourn A."/>
        </authorList>
    </citation>
    <scope>NUCLEOTIDE SEQUENCE</scope>
    <source>
        <strain evidence="4">S10</strain>
    </source>
</reference>
<keyword evidence="1" id="KW-0378">Hydrolase</keyword>
<organism evidence="4 5">
    <name type="scientific">Quillaja saponaria</name>
    <name type="common">Soap bark tree</name>
    <dbReference type="NCBI Taxonomy" id="32244"/>
    <lineage>
        <taxon>Eukaryota</taxon>
        <taxon>Viridiplantae</taxon>
        <taxon>Streptophyta</taxon>
        <taxon>Embryophyta</taxon>
        <taxon>Tracheophyta</taxon>
        <taxon>Spermatophyta</taxon>
        <taxon>Magnoliopsida</taxon>
        <taxon>eudicotyledons</taxon>
        <taxon>Gunneridae</taxon>
        <taxon>Pentapetalae</taxon>
        <taxon>rosids</taxon>
        <taxon>fabids</taxon>
        <taxon>Fabales</taxon>
        <taxon>Quillajaceae</taxon>
        <taxon>Quillaja</taxon>
    </lineage>
</organism>
<dbReference type="Gene3D" id="3.40.50.1820">
    <property type="entry name" value="alpha/beta hydrolase"/>
    <property type="match status" value="1"/>
</dbReference>
<dbReference type="Pfam" id="PF01764">
    <property type="entry name" value="Lipase_3"/>
    <property type="match status" value="1"/>
</dbReference>
<dbReference type="EMBL" id="JARAOO010000007">
    <property type="protein sequence ID" value="KAJ7963376.1"/>
    <property type="molecule type" value="Genomic_DNA"/>
</dbReference>
<sequence>MAALIERSYSGHASGNDSKSNDPNLDDGLSCVNGLRYLIVRPENGGIRDIIKYARGDIVSGLKFLETNYGLEDEIDSVVDGIAADHRWVILVSIIVRKIIAFFAKPMEWTGHVVEWVLNLLSENDNLFGLLCNLVHGKMVIPQRGTETFLSTIGHLDRRIDLCRGLSLNVEMENRALMDLCMMASKLAYENAEVVRKVVHHHWKMHFVEFYNCWNEFQKEFSTQVFLLCDKPKDADLILISFRGTEPFDADDWITDFDYSWYEIPKLGKVHMGFLEALGLGNRVIPTTFQNRLQVNDTRCDPSSTVVDAGIHPWRGSTKSMSYYTDSDIGQGGQVQFSDSEGSISNGSTRAPKKLSAYDSVKSKLKILLQEHKNAKFLVTGHSLGGALAILFPTVLVLHEEKEVMQRLLGVYTFGQPRVGNRDLTRFMEAHLEHPVPKYFRLVYCNDLVPRLPYDNTTFLYKHFGVCLYFDSLYIDQRVDEEPNRNYYGMRYILPLYLNAFWELLRSFIMEYICGPGV</sequence>
<feature type="domain" description="Fungal lipase-type" evidence="3">
    <location>
        <begin position="314"/>
        <end position="455"/>
    </location>
</feature>
<dbReference type="GO" id="GO:0004806">
    <property type="term" value="F:triacylglycerol lipase activity"/>
    <property type="evidence" value="ECO:0007669"/>
    <property type="project" value="InterPro"/>
</dbReference>
<feature type="region of interest" description="Disordered" evidence="2">
    <location>
        <begin position="1"/>
        <end position="24"/>
    </location>
</feature>
<dbReference type="KEGG" id="qsa:O6P43_018487"/>
<comment type="caution">
    <text evidence="4">The sequence shown here is derived from an EMBL/GenBank/DDBJ whole genome shotgun (WGS) entry which is preliminary data.</text>
</comment>
<proteinExistence type="predicted"/>
<dbReference type="InterPro" id="IPR029058">
    <property type="entry name" value="AB_hydrolase_fold"/>
</dbReference>
<evidence type="ECO:0000259" key="3">
    <source>
        <dbReference type="Pfam" id="PF01764"/>
    </source>
</evidence>
<evidence type="ECO:0000256" key="1">
    <source>
        <dbReference type="ARBA" id="ARBA00022801"/>
    </source>
</evidence>
<evidence type="ECO:0000313" key="5">
    <source>
        <dbReference type="Proteomes" id="UP001163823"/>
    </source>
</evidence>
<dbReference type="GO" id="GO:0006629">
    <property type="term" value="P:lipid metabolic process"/>
    <property type="evidence" value="ECO:0007669"/>
    <property type="project" value="InterPro"/>
</dbReference>
<dbReference type="CDD" id="cd00519">
    <property type="entry name" value="Lipase_3"/>
    <property type="match status" value="1"/>
</dbReference>
<evidence type="ECO:0000313" key="4">
    <source>
        <dbReference type="EMBL" id="KAJ7963376.1"/>
    </source>
</evidence>
<feature type="compositionally biased region" description="Polar residues" evidence="2">
    <location>
        <begin position="11"/>
        <end position="23"/>
    </location>
</feature>
<dbReference type="InterPro" id="IPR002921">
    <property type="entry name" value="Fungal_lipase-type"/>
</dbReference>
<dbReference type="SUPFAM" id="SSF53474">
    <property type="entry name" value="alpha/beta-Hydrolases"/>
    <property type="match status" value="1"/>
</dbReference>
<dbReference type="AlphaFoldDB" id="A0AAD7LU03"/>